<dbReference type="SUPFAM" id="SSF63737">
    <property type="entry name" value="Leukotriene A4 hydrolase N-terminal domain"/>
    <property type="match status" value="1"/>
</dbReference>
<dbReference type="EMBL" id="BMAT01004100">
    <property type="protein sequence ID" value="GFR68181.1"/>
    <property type="molecule type" value="Genomic_DNA"/>
</dbReference>
<dbReference type="Gene3D" id="2.60.40.1730">
    <property type="entry name" value="tricorn interacting facor f3 domain"/>
    <property type="match status" value="1"/>
</dbReference>
<reference evidence="2 3" key="1">
    <citation type="journal article" date="2021" name="Elife">
        <title>Chloroplast acquisition without the gene transfer in kleptoplastic sea slugs, Plakobranchus ocellatus.</title>
        <authorList>
            <person name="Maeda T."/>
            <person name="Takahashi S."/>
            <person name="Yoshida T."/>
            <person name="Shimamura S."/>
            <person name="Takaki Y."/>
            <person name="Nagai Y."/>
            <person name="Toyoda A."/>
            <person name="Suzuki Y."/>
            <person name="Arimoto A."/>
            <person name="Ishii H."/>
            <person name="Satoh N."/>
            <person name="Nishiyama T."/>
            <person name="Hasebe M."/>
            <person name="Maruyama T."/>
            <person name="Minagawa J."/>
            <person name="Obokata J."/>
            <person name="Shigenobu S."/>
        </authorList>
    </citation>
    <scope>NUCLEOTIDE SEQUENCE [LARGE SCALE GENOMIC DNA]</scope>
</reference>
<gene>
    <name evidence="2" type="ORF">ElyMa_002016100</name>
</gene>
<dbReference type="PANTHER" id="PTHR11533">
    <property type="entry name" value="PROTEASE M1 ZINC METALLOPROTEASE"/>
    <property type="match status" value="1"/>
</dbReference>
<dbReference type="GO" id="GO:0008270">
    <property type="term" value="F:zinc ion binding"/>
    <property type="evidence" value="ECO:0007669"/>
    <property type="project" value="TreeGrafter"/>
</dbReference>
<dbReference type="InterPro" id="IPR042097">
    <property type="entry name" value="Aminopeptidase_N-like_N_sf"/>
</dbReference>
<dbReference type="GO" id="GO:0070006">
    <property type="term" value="F:metalloaminopeptidase activity"/>
    <property type="evidence" value="ECO:0007669"/>
    <property type="project" value="TreeGrafter"/>
</dbReference>
<dbReference type="AlphaFoldDB" id="A0AAV4F6Y1"/>
<name>A0AAV4F6Y1_9GAST</name>
<organism evidence="2 3">
    <name type="scientific">Elysia marginata</name>
    <dbReference type="NCBI Taxonomy" id="1093978"/>
    <lineage>
        <taxon>Eukaryota</taxon>
        <taxon>Metazoa</taxon>
        <taxon>Spiralia</taxon>
        <taxon>Lophotrochozoa</taxon>
        <taxon>Mollusca</taxon>
        <taxon>Gastropoda</taxon>
        <taxon>Heterobranchia</taxon>
        <taxon>Euthyneura</taxon>
        <taxon>Panpulmonata</taxon>
        <taxon>Sacoglossa</taxon>
        <taxon>Placobranchoidea</taxon>
        <taxon>Plakobranchidae</taxon>
        <taxon>Elysia</taxon>
    </lineage>
</organism>
<evidence type="ECO:0000313" key="3">
    <source>
        <dbReference type="Proteomes" id="UP000762676"/>
    </source>
</evidence>
<protein>
    <submittedName>
        <fullName evidence="2">Aminopeptidase</fullName>
    </submittedName>
</protein>
<keyword evidence="2" id="KW-0378">Hydrolase</keyword>
<dbReference type="GO" id="GO:0042277">
    <property type="term" value="F:peptide binding"/>
    <property type="evidence" value="ECO:0007669"/>
    <property type="project" value="TreeGrafter"/>
</dbReference>
<accession>A0AAV4F6Y1</accession>
<dbReference type="PANTHER" id="PTHR11533:SF299">
    <property type="entry name" value="AMINOPEPTIDASE"/>
    <property type="match status" value="1"/>
</dbReference>
<sequence>MDVYYTDTYKKQKATFELEIEADAKYVVLANTKEKSSSPGVDCSVCTRHSFHKTYVMSTYLVGFAIGEFEHITKNSTNGVQVSVWFPFGRREDARYGLDSGVKAVDLFENFFDVPMELSKLGFAPL</sequence>
<dbReference type="GO" id="GO:0005615">
    <property type="term" value="C:extracellular space"/>
    <property type="evidence" value="ECO:0007669"/>
    <property type="project" value="TreeGrafter"/>
</dbReference>
<keyword evidence="3" id="KW-1185">Reference proteome</keyword>
<dbReference type="GO" id="GO:0016020">
    <property type="term" value="C:membrane"/>
    <property type="evidence" value="ECO:0007669"/>
    <property type="project" value="TreeGrafter"/>
</dbReference>
<proteinExistence type="predicted"/>
<keyword evidence="2" id="KW-0031">Aminopeptidase</keyword>
<evidence type="ECO:0000259" key="1">
    <source>
        <dbReference type="Pfam" id="PF17900"/>
    </source>
</evidence>
<dbReference type="GO" id="GO:0005737">
    <property type="term" value="C:cytoplasm"/>
    <property type="evidence" value="ECO:0007669"/>
    <property type="project" value="TreeGrafter"/>
</dbReference>
<evidence type="ECO:0000313" key="2">
    <source>
        <dbReference type="EMBL" id="GFR68181.1"/>
    </source>
</evidence>
<dbReference type="Proteomes" id="UP000762676">
    <property type="component" value="Unassembled WGS sequence"/>
</dbReference>
<feature type="domain" description="Aminopeptidase N-like N-terminal" evidence="1">
    <location>
        <begin position="12"/>
        <end position="61"/>
    </location>
</feature>
<dbReference type="Pfam" id="PF17900">
    <property type="entry name" value="Peptidase_M1_N"/>
    <property type="match status" value="1"/>
</dbReference>
<dbReference type="InterPro" id="IPR045357">
    <property type="entry name" value="Aminopeptidase_N-like_N"/>
</dbReference>
<keyword evidence="2" id="KW-0645">Protease</keyword>
<dbReference type="GO" id="GO:0006508">
    <property type="term" value="P:proteolysis"/>
    <property type="evidence" value="ECO:0007669"/>
    <property type="project" value="TreeGrafter"/>
</dbReference>
<comment type="caution">
    <text evidence="2">The sequence shown here is derived from an EMBL/GenBank/DDBJ whole genome shotgun (WGS) entry which is preliminary data.</text>
</comment>
<dbReference type="InterPro" id="IPR050344">
    <property type="entry name" value="Peptidase_M1_aminopeptidases"/>
</dbReference>
<dbReference type="GO" id="GO:0043171">
    <property type="term" value="P:peptide catabolic process"/>
    <property type="evidence" value="ECO:0007669"/>
    <property type="project" value="TreeGrafter"/>
</dbReference>
<dbReference type="Gene3D" id="3.30.2010.30">
    <property type="match status" value="1"/>
</dbReference>